<keyword evidence="1" id="KW-1133">Transmembrane helix</keyword>
<evidence type="ECO:0000256" key="1">
    <source>
        <dbReference type="SAM" id="Phobius"/>
    </source>
</evidence>
<evidence type="ECO:0000313" key="3">
    <source>
        <dbReference type="Proteomes" id="UP001139409"/>
    </source>
</evidence>
<dbReference type="RefSeq" id="WP_225697363.1">
    <property type="nucleotide sequence ID" value="NZ_JAIXNE010000001.1"/>
</dbReference>
<sequence length="349" mass="40565">MITILRRLRKQLLSSNKFTKYLIYAIGEIILVVLGIVIALQLNNWNDERKMNASFDNLILSLEDELNSNIQECSYEVFWGIDFIGDYALVTSDSITRDIYRENEDLRRLIGVNKLDIIAEDMNVLINNQDEFPSKYKPLIPSLKKFLTIMSRYENSERDISDAVKSYRSYITQNTTWMGDRDLAVQGSAAMEAQIDFYLNDPVYMNFLSNHSYFYEESIRNMIGIRAVCLVLLAQVRQIRDHLGPDEIQALLAANDMAPFEEYDCSLSPEERKPVIPFETYYPFINASQQDIVLHWIDDQEHNVLVRAGEMIVNSVTDRIYDEDIIDVHINGECVQQYRTSINGFLLFR</sequence>
<evidence type="ECO:0000313" key="2">
    <source>
        <dbReference type="EMBL" id="MCA6074267.1"/>
    </source>
</evidence>
<feature type="transmembrane region" description="Helical" evidence="1">
    <location>
        <begin position="21"/>
        <end position="42"/>
    </location>
</feature>
<organism evidence="2 3">
    <name type="scientific">Fulvivirga sedimenti</name>
    <dbReference type="NCBI Taxonomy" id="2879465"/>
    <lineage>
        <taxon>Bacteria</taxon>
        <taxon>Pseudomonadati</taxon>
        <taxon>Bacteroidota</taxon>
        <taxon>Cytophagia</taxon>
        <taxon>Cytophagales</taxon>
        <taxon>Fulvivirgaceae</taxon>
        <taxon>Fulvivirga</taxon>
    </lineage>
</organism>
<dbReference type="AlphaFoldDB" id="A0A9X1KXK1"/>
<dbReference type="Proteomes" id="UP001139409">
    <property type="component" value="Unassembled WGS sequence"/>
</dbReference>
<reference evidence="2" key="1">
    <citation type="submission" date="2021-09" db="EMBL/GenBank/DDBJ databases">
        <title>Fulvivirga sp. isolated from coastal sediment.</title>
        <authorList>
            <person name="Yu H."/>
        </authorList>
    </citation>
    <scope>NUCLEOTIDE SEQUENCE</scope>
    <source>
        <strain evidence="2">1062</strain>
    </source>
</reference>
<comment type="caution">
    <text evidence="2">The sequence shown here is derived from an EMBL/GenBank/DDBJ whole genome shotgun (WGS) entry which is preliminary data.</text>
</comment>
<keyword evidence="1" id="KW-0812">Transmembrane</keyword>
<accession>A0A9X1KXK1</accession>
<keyword evidence="1" id="KW-0472">Membrane</keyword>
<name>A0A9X1KXK1_9BACT</name>
<protein>
    <submittedName>
        <fullName evidence="2">Uncharacterized protein</fullName>
    </submittedName>
</protein>
<dbReference type="EMBL" id="JAIXNE010000001">
    <property type="protein sequence ID" value="MCA6074267.1"/>
    <property type="molecule type" value="Genomic_DNA"/>
</dbReference>
<gene>
    <name evidence="2" type="ORF">LDX50_05270</name>
</gene>
<proteinExistence type="predicted"/>
<keyword evidence="3" id="KW-1185">Reference proteome</keyword>